<accession>A2ENB4</accession>
<keyword evidence="2" id="KW-0418">Kinase</keyword>
<dbReference type="InParanoid" id="A2ENB4"/>
<dbReference type="SMR" id="A2ENB4"/>
<protein>
    <submittedName>
        <fullName evidence="2">CAMK family protein kinase</fullName>
    </submittedName>
</protein>
<evidence type="ECO:0000313" key="2">
    <source>
        <dbReference type="EMBL" id="EAY05873.1"/>
    </source>
</evidence>
<dbReference type="eggNOG" id="KOG0597">
    <property type="taxonomic scope" value="Eukaryota"/>
</dbReference>
<organism evidence="2 3">
    <name type="scientific">Trichomonas vaginalis (strain ATCC PRA-98 / G3)</name>
    <dbReference type="NCBI Taxonomy" id="412133"/>
    <lineage>
        <taxon>Eukaryota</taxon>
        <taxon>Metamonada</taxon>
        <taxon>Parabasalia</taxon>
        <taxon>Trichomonadida</taxon>
        <taxon>Trichomonadidae</taxon>
        <taxon>Trichomonas</taxon>
    </lineage>
</organism>
<feature type="domain" description="Protein kinase" evidence="1">
    <location>
        <begin position="14"/>
        <end position="257"/>
    </location>
</feature>
<dbReference type="PROSITE" id="PS00108">
    <property type="entry name" value="PROTEIN_KINASE_ST"/>
    <property type="match status" value="1"/>
</dbReference>
<dbReference type="GO" id="GO:0005524">
    <property type="term" value="F:ATP binding"/>
    <property type="evidence" value="ECO:0007669"/>
    <property type="project" value="InterPro"/>
</dbReference>
<dbReference type="Proteomes" id="UP000001542">
    <property type="component" value="Unassembled WGS sequence"/>
</dbReference>
<dbReference type="InterPro" id="IPR011009">
    <property type="entry name" value="Kinase-like_dom_sf"/>
</dbReference>
<dbReference type="STRING" id="5722.A2ENB4"/>
<dbReference type="GO" id="GO:0004672">
    <property type="term" value="F:protein kinase activity"/>
    <property type="evidence" value="ECO:0007669"/>
    <property type="project" value="InterPro"/>
</dbReference>
<keyword evidence="2" id="KW-0808">Transferase</keyword>
<dbReference type="InterPro" id="IPR000719">
    <property type="entry name" value="Prot_kinase_dom"/>
</dbReference>
<gene>
    <name evidence="2" type="ORF">TVAG_284560</name>
</gene>
<reference evidence="2" key="2">
    <citation type="journal article" date="2007" name="Science">
        <title>Draft genome sequence of the sexually transmitted pathogen Trichomonas vaginalis.</title>
        <authorList>
            <person name="Carlton J.M."/>
            <person name="Hirt R.P."/>
            <person name="Silva J.C."/>
            <person name="Delcher A.L."/>
            <person name="Schatz M."/>
            <person name="Zhao Q."/>
            <person name="Wortman J.R."/>
            <person name="Bidwell S.L."/>
            <person name="Alsmark U.C.M."/>
            <person name="Besteiro S."/>
            <person name="Sicheritz-Ponten T."/>
            <person name="Noel C.J."/>
            <person name="Dacks J.B."/>
            <person name="Foster P.G."/>
            <person name="Simillion C."/>
            <person name="Van de Peer Y."/>
            <person name="Miranda-Saavedra D."/>
            <person name="Barton G.J."/>
            <person name="Westrop G.D."/>
            <person name="Mueller S."/>
            <person name="Dessi D."/>
            <person name="Fiori P.L."/>
            <person name="Ren Q."/>
            <person name="Paulsen I."/>
            <person name="Zhang H."/>
            <person name="Bastida-Corcuera F.D."/>
            <person name="Simoes-Barbosa A."/>
            <person name="Brown M.T."/>
            <person name="Hayes R.D."/>
            <person name="Mukherjee M."/>
            <person name="Okumura C.Y."/>
            <person name="Schneider R."/>
            <person name="Smith A.J."/>
            <person name="Vanacova S."/>
            <person name="Villalvazo M."/>
            <person name="Haas B.J."/>
            <person name="Pertea M."/>
            <person name="Feldblyum T.V."/>
            <person name="Utterback T.R."/>
            <person name="Shu C.L."/>
            <person name="Osoegawa K."/>
            <person name="de Jong P.J."/>
            <person name="Hrdy I."/>
            <person name="Horvathova L."/>
            <person name="Zubacova Z."/>
            <person name="Dolezal P."/>
            <person name="Malik S.B."/>
            <person name="Logsdon J.M. Jr."/>
            <person name="Henze K."/>
            <person name="Gupta A."/>
            <person name="Wang C.C."/>
            <person name="Dunne R.L."/>
            <person name="Upcroft J.A."/>
            <person name="Upcroft P."/>
            <person name="White O."/>
            <person name="Salzberg S.L."/>
            <person name="Tang P."/>
            <person name="Chiu C.-H."/>
            <person name="Lee Y.-S."/>
            <person name="Embley T.M."/>
            <person name="Coombs G.H."/>
            <person name="Mottram J.C."/>
            <person name="Tachezy J."/>
            <person name="Fraser-Liggett C.M."/>
            <person name="Johnson P.J."/>
        </authorList>
    </citation>
    <scope>NUCLEOTIDE SEQUENCE [LARGE SCALE GENOMIC DNA]</scope>
    <source>
        <strain evidence="2">G3</strain>
    </source>
</reference>
<dbReference type="OrthoDB" id="295550at2759"/>
<dbReference type="Pfam" id="PF00069">
    <property type="entry name" value="Pkinase"/>
    <property type="match status" value="1"/>
</dbReference>
<name>A2ENB4_TRIV3</name>
<dbReference type="EMBL" id="DS113438">
    <property type="protein sequence ID" value="EAY05873.1"/>
    <property type="molecule type" value="Genomic_DNA"/>
</dbReference>
<dbReference type="VEuPathDB" id="TrichDB:TVAG_284560"/>
<dbReference type="Gene3D" id="1.10.510.10">
    <property type="entry name" value="Transferase(Phosphotransferase) domain 1"/>
    <property type="match status" value="1"/>
</dbReference>
<dbReference type="RefSeq" id="XP_001318096.1">
    <property type="nucleotide sequence ID" value="XM_001318061.1"/>
</dbReference>
<dbReference type="PANTHER" id="PTHR24362">
    <property type="entry name" value="SERINE/THREONINE-PROTEIN KINASE NEK"/>
    <property type="match status" value="1"/>
</dbReference>
<dbReference type="AlphaFoldDB" id="A2ENB4"/>
<evidence type="ECO:0000259" key="1">
    <source>
        <dbReference type="PROSITE" id="PS50011"/>
    </source>
</evidence>
<dbReference type="SUPFAM" id="SSF56112">
    <property type="entry name" value="Protein kinase-like (PK-like)"/>
    <property type="match status" value="1"/>
</dbReference>
<dbReference type="VEuPathDB" id="TrichDB:TVAGG3_0356800"/>
<dbReference type="PROSITE" id="PS50011">
    <property type="entry name" value="PROTEIN_KINASE_DOM"/>
    <property type="match status" value="1"/>
</dbReference>
<evidence type="ECO:0000313" key="3">
    <source>
        <dbReference type="Proteomes" id="UP000001542"/>
    </source>
</evidence>
<dbReference type="SMART" id="SM00220">
    <property type="entry name" value="S_TKc"/>
    <property type="match status" value="1"/>
</dbReference>
<dbReference type="PANTHER" id="PTHR24362:SF309">
    <property type="entry name" value="PROTEIN KINASE DOMAIN-CONTAINING PROTEIN"/>
    <property type="match status" value="1"/>
</dbReference>
<reference evidence="2" key="1">
    <citation type="submission" date="2006-10" db="EMBL/GenBank/DDBJ databases">
        <authorList>
            <person name="Amadeo P."/>
            <person name="Zhao Q."/>
            <person name="Wortman J."/>
            <person name="Fraser-Liggett C."/>
            <person name="Carlton J."/>
        </authorList>
    </citation>
    <scope>NUCLEOTIDE SEQUENCE</scope>
    <source>
        <strain evidence="2">G3</strain>
    </source>
</reference>
<keyword evidence="3" id="KW-1185">Reference proteome</keyword>
<dbReference type="KEGG" id="tva:4763744"/>
<sequence>MEQKEIDFLKTQNITVKQSIAKGGFDEVFLVYSSQYKSDFALKKIQTKRFNRAEVECLKAIDHVNIMNLYKYFYFDGCVYLLTEYCPFDLYHLLKEKGSLSEDLLQKYCLQIVSSIKACHDHNIAHNDIKPSNFLLDKYGRIKACDFGISTIFKSEPTSSSSKGTLLFMAPEMLAEKKHNPLKADIWALGVTLFYLATRTYPFLASDSKLLLKVINDGGVPLKAVSNPLLRNVIARCLEYDPNTRADVNELLEMPYFNSGCNETKVNHVGSSISPFHPIIKPKIAYDSKLGLSHLSLIPSRRPPSLSNIHSNNTH</sequence>
<proteinExistence type="predicted"/>
<dbReference type="InterPro" id="IPR008271">
    <property type="entry name" value="Ser/Thr_kinase_AS"/>
</dbReference>